<dbReference type="InterPro" id="IPR001509">
    <property type="entry name" value="Epimerase_deHydtase"/>
</dbReference>
<dbReference type="Gene3D" id="3.40.50.720">
    <property type="entry name" value="NAD(P)-binding Rossmann-like Domain"/>
    <property type="match status" value="1"/>
</dbReference>
<gene>
    <name evidence="2" type="ORF">CSO01_00660</name>
</gene>
<dbReference type="Gene3D" id="3.90.25.10">
    <property type="entry name" value="UDP-galactose 4-epimerase, domain 1"/>
    <property type="match status" value="1"/>
</dbReference>
<dbReference type="InterPro" id="IPR050177">
    <property type="entry name" value="Lipid_A_modif_metabolic_enz"/>
</dbReference>
<reference evidence="2 3" key="1">
    <citation type="submission" date="2019-07" db="EMBL/GenBank/DDBJ databases">
        <title>Whole genome shotgun sequence of Cellulomonas soli NBRC 109434.</title>
        <authorList>
            <person name="Hosoyama A."/>
            <person name="Uohara A."/>
            <person name="Ohji S."/>
            <person name="Ichikawa N."/>
        </authorList>
    </citation>
    <scope>NUCLEOTIDE SEQUENCE [LARGE SCALE GENOMIC DNA]</scope>
    <source>
        <strain evidence="2 3">NBRC 109434</strain>
    </source>
</reference>
<feature type="domain" description="NAD-dependent epimerase/dehydratase" evidence="1">
    <location>
        <begin position="5"/>
        <end position="216"/>
    </location>
</feature>
<dbReference type="CDD" id="cd08946">
    <property type="entry name" value="SDR_e"/>
    <property type="match status" value="1"/>
</dbReference>
<dbReference type="Proteomes" id="UP000321798">
    <property type="component" value="Unassembled WGS sequence"/>
</dbReference>
<dbReference type="InterPro" id="IPR036291">
    <property type="entry name" value="NAD(P)-bd_dom_sf"/>
</dbReference>
<dbReference type="PANTHER" id="PTHR43245:SF13">
    <property type="entry name" value="UDP-D-APIOSE_UDP-D-XYLOSE SYNTHASE 2"/>
    <property type="match status" value="1"/>
</dbReference>
<comment type="caution">
    <text evidence="2">The sequence shown here is derived from an EMBL/GenBank/DDBJ whole genome shotgun (WGS) entry which is preliminary data.</text>
</comment>
<dbReference type="Pfam" id="PF01370">
    <property type="entry name" value="Epimerase"/>
    <property type="match status" value="1"/>
</dbReference>
<dbReference type="SUPFAM" id="SSF51735">
    <property type="entry name" value="NAD(P)-binding Rossmann-fold domains"/>
    <property type="match status" value="1"/>
</dbReference>
<dbReference type="AlphaFoldDB" id="A0A512P824"/>
<sequence length="319" mass="34142">MTDVWVVGAGGLLGSALVRRARSTARLFSSARIPWGSPEAVDVLRAEADRFHRQRADGHPWVVVWAAGAAVIASTPDQLEQEQQVLLEFAEALARRGEPHGCLLFASSASVYGTSRAVASDELSPVAPLSGYARAKLAQEDALRAILAGRVPLATARLATLYGPGQDVTKGQGLISSMCHEALTRRTVSIFVPMDTTRDYLYTDDAATRCLHVAHTCLARAEDVTRVVASGRPTTIGEIARTVQAVAHRRSPLLQVVATGSAHARHVALRTTDRSLAALPTTPLPNGVAAVYRDLVGRYQRASTAGPMSPRTLRSDSRR</sequence>
<evidence type="ECO:0000313" key="2">
    <source>
        <dbReference type="EMBL" id="GEP67351.1"/>
    </source>
</evidence>
<name>A0A512P824_9CELL</name>
<proteinExistence type="predicted"/>
<dbReference type="RefSeq" id="WP_179561593.1">
    <property type="nucleotide sequence ID" value="NZ_BAABBJ010000005.1"/>
</dbReference>
<evidence type="ECO:0000313" key="3">
    <source>
        <dbReference type="Proteomes" id="UP000321798"/>
    </source>
</evidence>
<protein>
    <recommendedName>
        <fullName evidence="1">NAD-dependent epimerase/dehydratase domain-containing protein</fullName>
    </recommendedName>
</protein>
<accession>A0A512P824</accession>
<dbReference type="EMBL" id="BKAL01000001">
    <property type="protein sequence ID" value="GEP67351.1"/>
    <property type="molecule type" value="Genomic_DNA"/>
</dbReference>
<organism evidence="2 3">
    <name type="scientific">Cellulomonas soli</name>
    <dbReference type="NCBI Taxonomy" id="931535"/>
    <lineage>
        <taxon>Bacteria</taxon>
        <taxon>Bacillati</taxon>
        <taxon>Actinomycetota</taxon>
        <taxon>Actinomycetes</taxon>
        <taxon>Micrococcales</taxon>
        <taxon>Cellulomonadaceae</taxon>
        <taxon>Cellulomonas</taxon>
    </lineage>
</organism>
<evidence type="ECO:0000259" key="1">
    <source>
        <dbReference type="Pfam" id="PF01370"/>
    </source>
</evidence>
<dbReference type="PANTHER" id="PTHR43245">
    <property type="entry name" value="BIFUNCTIONAL POLYMYXIN RESISTANCE PROTEIN ARNA"/>
    <property type="match status" value="1"/>
</dbReference>
<keyword evidence="3" id="KW-1185">Reference proteome</keyword>